<dbReference type="EMBL" id="CP056775">
    <property type="protein sequence ID" value="QRQ99499.1"/>
    <property type="molecule type" value="Genomic_DNA"/>
</dbReference>
<evidence type="ECO:0000313" key="1">
    <source>
        <dbReference type="EMBL" id="QRQ99499.1"/>
    </source>
</evidence>
<evidence type="ECO:0008006" key="3">
    <source>
        <dbReference type="Google" id="ProtNLM"/>
    </source>
</evidence>
<name>A0ABX7I167_9BACT</name>
<proteinExistence type="predicted"/>
<dbReference type="RefSeq" id="WP_204660261.1">
    <property type="nucleotide sequence ID" value="NZ_CP056775.1"/>
</dbReference>
<dbReference type="Pfam" id="PF20217">
    <property type="entry name" value="DUF6577"/>
    <property type="match status" value="1"/>
</dbReference>
<dbReference type="InterPro" id="IPR046484">
    <property type="entry name" value="DUF6577"/>
</dbReference>
<gene>
    <name evidence="1" type="ORF">HWI92_00510</name>
</gene>
<organism evidence="1 2">
    <name type="scientific">Dyadobacter sandarakinus</name>
    <dbReference type="NCBI Taxonomy" id="2747268"/>
    <lineage>
        <taxon>Bacteria</taxon>
        <taxon>Pseudomonadati</taxon>
        <taxon>Bacteroidota</taxon>
        <taxon>Cytophagia</taxon>
        <taxon>Cytophagales</taxon>
        <taxon>Spirosomataceae</taxon>
        <taxon>Dyadobacter</taxon>
    </lineage>
</organism>
<accession>A0ABX7I167</accession>
<dbReference type="Proteomes" id="UP000612680">
    <property type="component" value="Chromosome"/>
</dbReference>
<sequence>MQRERIIEQVRPNETISRLKLLSLLREEYPHAKLNTLDWHIHTLLVQGKLVRKGRGSYAVASNESILSSFTPTLPEELSEIGQRLGRKFPLITTCVWTTSVLHSFVMQQPTITYWLVEVERDEVDAIFNFILNDLFINGLSIPIIRSDDLALMERYTHGRSIMLLVKPLISEAPLRKNDDELNVPTAEKIIVDLVADANVFGFLVEELPSLFADLSHRFLLNQDRLRRYARRRHKLSLFDSYLPQLP</sequence>
<protein>
    <recommendedName>
        <fullName evidence="3">Transcriptional regulator, AbiEi antitoxin, Type IV TA system</fullName>
    </recommendedName>
</protein>
<reference evidence="1 2" key="1">
    <citation type="submission" date="2020-06" db="EMBL/GenBank/DDBJ databases">
        <title>Dyadobacter sandarakinus sp. nov., isolated from the soil of the Arctic Yellow River Station.</title>
        <authorList>
            <person name="Zhang Y."/>
            <person name="Peng F."/>
        </authorList>
    </citation>
    <scope>NUCLEOTIDE SEQUENCE [LARGE SCALE GENOMIC DNA]</scope>
    <source>
        <strain evidence="1 2">Q3-56</strain>
    </source>
</reference>
<evidence type="ECO:0000313" key="2">
    <source>
        <dbReference type="Proteomes" id="UP000612680"/>
    </source>
</evidence>
<keyword evidence="2" id="KW-1185">Reference proteome</keyword>